<evidence type="ECO:0000259" key="1">
    <source>
        <dbReference type="Pfam" id="PF07978"/>
    </source>
</evidence>
<organism evidence="2 3">
    <name type="scientific">Phyllobacterium ifriqiyense</name>
    <dbReference type="NCBI Taxonomy" id="314238"/>
    <lineage>
        <taxon>Bacteria</taxon>
        <taxon>Pseudomonadati</taxon>
        <taxon>Pseudomonadota</taxon>
        <taxon>Alphaproteobacteria</taxon>
        <taxon>Hyphomicrobiales</taxon>
        <taxon>Phyllobacteriaceae</taxon>
        <taxon>Phyllobacterium</taxon>
    </lineage>
</organism>
<gene>
    <name evidence="2" type="ORF">QFZ34_002783</name>
</gene>
<dbReference type="InterPro" id="IPR011008">
    <property type="entry name" value="Dimeric_a/b-barrel"/>
</dbReference>
<dbReference type="RefSeq" id="WP_307281768.1">
    <property type="nucleotide sequence ID" value="NZ_JAUSZT010000003.1"/>
</dbReference>
<feature type="domain" description="NIPSNAP" evidence="1">
    <location>
        <begin position="15"/>
        <end position="108"/>
    </location>
</feature>
<dbReference type="SUPFAM" id="SSF54909">
    <property type="entry name" value="Dimeric alpha+beta barrel"/>
    <property type="match status" value="1"/>
</dbReference>
<comment type="caution">
    <text evidence="2">The sequence shown here is derived from an EMBL/GenBank/DDBJ whole genome shotgun (WGS) entry which is preliminary data.</text>
</comment>
<dbReference type="Proteomes" id="UP001237780">
    <property type="component" value="Unassembled WGS sequence"/>
</dbReference>
<accession>A0ABU0SAA7</accession>
<keyword evidence="3" id="KW-1185">Reference proteome</keyword>
<dbReference type="Gene3D" id="3.30.70.100">
    <property type="match status" value="1"/>
</dbReference>
<proteinExistence type="predicted"/>
<reference evidence="2 3" key="1">
    <citation type="submission" date="2023-07" db="EMBL/GenBank/DDBJ databases">
        <title>Comparative genomics of wheat-associated soil bacteria to identify genetic determinants of phenazine resistance.</title>
        <authorList>
            <person name="Mouncey N."/>
        </authorList>
    </citation>
    <scope>NUCLEOTIDE SEQUENCE [LARGE SCALE GENOMIC DNA]</scope>
    <source>
        <strain evidence="2 3">W4I11</strain>
    </source>
</reference>
<dbReference type="InterPro" id="IPR012577">
    <property type="entry name" value="NIPSNAP"/>
</dbReference>
<name>A0ABU0SAA7_9HYPH</name>
<protein>
    <recommendedName>
        <fullName evidence="1">NIPSNAP domain-containing protein</fullName>
    </recommendedName>
</protein>
<dbReference type="EMBL" id="JAUSZT010000003">
    <property type="protein sequence ID" value="MDQ0997601.1"/>
    <property type="molecule type" value="Genomic_DNA"/>
</dbReference>
<evidence type="ECO:0000313" key="2">
    <source>
        <dbReference type="EMBL" id="MDQ0997601.1"/>
    </source>
</evidence>
<evidence type="ECO:0000313" key="3">
    <source>
        <dbReference type="Proteomes" id="UP001237780"/>
    </source>
</evidence>
<sequence length="245" mass="27663">MTEPAKTSNYSPIIELRRYTLHPNRRDELIGVFDEHFLEGQEHCGMKIIGQFTDMDDPDAFVWFRGFNDMRARQKALTAFYDGPVWGEHRHTANATMVDSDDVLLLHPAYDGLDFELPVSRNANQKAAPASSIFRIATYKLRAPAETGFIEFYKTDLAPILNDSGDRRIALLASEHSENSFTRLPVRLGENVLVSVSRFDSAAEEADFDRALADRMDFDQARLATWLIAPLVTARLKPTAGSLLR</sequence>
<dbReference type="Pfam" id="PF07978">
    <property type="entry name" value="NIPSNAP"/>
    <property type="match status" value="1"/>
</dbReference>